<evidence type="ECO:0000313" key="1">
    <source>
        <dbReference type="EMBL" id="KAF9642085.1"/>
    </source>
</evidence>
<proteinExistence type="predicted"/>
<gene>
    <name evidence="1" type="ORF">BDM02DRAFT_2704134</name>
</gene>
<sequence length="175" mass="19980">MRMVSITRRKSNGLNFGTLRWSRVSVVLFPSPLRGPTCTSGSGQENTNSRDTRNRDFGSVSSDLQICVPNAILLVDFLLARIIVFCHLVTAFRPIRPLHRVLHQLNDRFTILQLVDIRNILGSRIRTELLDVVDNSERLKEAKEPSNEISEWRGLVELEVLEDHVRIRGVHVLFA</sequence>
<keyword evidence="2" id="KW-1185">Reference proteome</keyword>
<accession>A0ACB6YX81</accession>
<reference evidence="1" key="1">
    <citation type="submission" date="2019-10" db="EMBL/GenBank/DDBJ databases">
        <authorList>
            <consortium name="DOE Joint Genome Institute"/>
            <person name="Kuo A."/>
            <person name="Miyauchi S."/>
            <person name="Kiss E."/>
            <person name="Drula E."/>
            <person name="Kohler A."/>
            <person name="Sanchez-Garcia M."/>
            <person name="Andreopoulos B."/>
            <person name="Barry K.W."/>
            <person name="Bonito G."/>
            <person name="Buee M."/>
            <person name="Carver A."/>
            <person name="Chen C."/>
            <person name="Cichocki N."/>
            <person name="Clum A."/>
            <person name="Culley D."/>
            <person name="Crous P.W."/>
            <person name="Fauchery L."/>
            <person name="Girlanda M."/>
            <person name="Hayes R."/>
            <person name="Keri Z."/>
            <person name="Labutti K."/>
            <person name="Lipzen A."/>
            <person name="Lombard V."/>
            <person name="Magnuson J."/>
            <person name="Maillard F."/>
            <person name="Morin E."/>
            <person name="Murat C."/>
            <person name="Nolan M."/>
            <person name="Ohm R."/>
            <person name="Pangilinan J."/>
            <person name="Pereira M."/>
            <person name="Perotto S."/>
            <person name="Peter M."/>
            <person name="Riley R."/>
            <person name="Sitrit Y."/>
            <person name="Stielow B."/>
            <person name="Szollosi G."/>
            <person name="Zifcakova L."/>
            <person name="Stursova M."/>
            <person name="Spatafora J.W."/>
            <person name="Tedersoo L."/>
            <person name="Vaario L.-M."/>
            <person name="Yamada A."/>
            <person name="Yan M."/>
            <person name="Wang P."/>
            <person name="Xu J."/>
            <person name="Bruns T."/>
            <person name="Baldrian P."/>
            <person name="Vilgalys R."/>
            <person name="Henrissat B."/>
            <person name="Grigoriev I.V."/>
            <person name="Hibbett D."/>
            <person name="Nagy L.G."/>
            <person name="Martin F.M."/>
        </authorList>
    </citation>
    <scope>NUCLEOTIDE SEQUENCE</scope>
    <source>
        <strain evidence="1">P2</strain>
    </source>
</reference>
<evidence type="ECO:0000313" key="2">
    <source>
        <dbReference type="Proteomes" id="UP000886501"/>
    </source>
</evidence>
<organism evidence="1 2">
    <name type="scientific">Thelephora ganbajun</name>
    <name type="common">Ganba fungus</name>
    <dbReference type="NCBI Taxonomy" id="370292"/>
    <lineage>
        <taxon>Eukaryota</taxon>
        <taxon>Fungi</taxon>
        <taxon>Dikarya</taxon>
        <taxon>Basidiomycota</taxon>
        <taxon>Agaricomycotina</taxon>
        <taxon>Agaricomycetes</taxon>
        <taxon>Thelephorales</taxon>
        <taxon>Thelephoraceae</taxon>
        <taxon>Thelephora</taxon>
    </lineage>
</organism>
<name>A0ACB6YX81_THEGA</name>
<comment type="caution">
    <text evidence="1">The sequence shown here is derived from an EMBL/GenBank/DDBJ whole genome shotgun (WGS) entry which is preliminary data.</text>
</comment>
<reference evidence="1" key="2">
    <citation type="journal article" date="2020" name="Nat. Commun.">
        <title>Large-scale genome sequencing of mycorrhizal fungi provides insights into the early evolution of symbiotic traits.</title>
        <authorList>
            <person name="Miyauchi S."/>
            <person name="Kiss E."/>
            <person name="Kuo A."/>
            <person name="Drula E."/>
            <person name="Kohler A."/>
            <person name="Sanchez-Garcia M."/>
            <person name="Morin E."/>
            <person name="Andreopoulos B."/>
            <person name="Barry K.W."/>
            <person name="Bonito G."/>
            <person name="Buee M."/>
            <person name="Carver A."/>
            <person name="Chen C."/>
            <person name="Cichocki N."/>
            <person name="Clum A."/>
            <person name="Culley D."/>
            <person name="Crous P.W."/>
            <person name="Fauchery L."/>
            <person name="Girlanda M."/>
            <person name="Hayes R.D."/>
            <person name="Keri Z."/>
            <person name="LaButti K."/>
            <person name="Lipzen A."/>
            <person name="Lombard V."/>
            <person name="Magnuson J."/>
            <person name="Maillard F."/>
            <person name="Murat C."/>
            <person name="Nolan M."/>
            <person name="Ohm R.A."/>
            <person name="Pangilinan J."/>
            <person name="Pereira M.F."/>
            <person name="Perotto S."/>
            <person name="Peter M."/>
            <person name="Pfister S."/>
            <person name="Riley R."/>
            <person name="Sitrit Y."/>
            <person name="Stielow J.B."/>
            <person name="Szollosi G."/>
            <person name="Zifcakova L."/>
            <person name="Stursova M."/>
            <person name="Spatafora J.W."/>
            <person name="Tedersoo L."/>
            <person name="Vaario L.M."/>
            <person name="Yamada A."/>
            <person name="Yan M."/>
            <person name="Wang P."/>
            <person name="Xu J."/>
            <person name="Bruns T."/>
            <person name="Baldrian P."/>
            <person name="Vilgalys R."/>
            <person name="Dunand C."/>
            <person name="Henrissat B."/>
            <person name="Grigoriev I.V."/>
            <person name="Hibbett D."/>
            <person name="Nagy L.G."/>
            <person name="Martin F.M."/>
        </authorList>
    </citation>
    <scope>NUCLEOTIDE SEQUENCE</scope>
    <source>
        <strain evidence="1">P2</strain>
    </source>
</reference>
<dbReference type="EMBL" id="MU118708">
    <property type="protein sequence ID" value="KAF9642085.1"/>
    <property type="molecule type" value="Genomic_DNA"/>
</dbReference>
<protein>
    <submittedName>
        <fullName evidence="1">Uncharacterized protein</fullName>
    </submittedName>
</protein>
<dbReference type="Proteomes" id="UP000886501">
    <property type="component" value="Unassembled WGS sequence"/>
</dbReference>